<keyword evidence="1" id="KW-0472">Membrane</keyword>
<keyword evidence="3" id="KW-1185">Reference proteome</keyword>
<dbReference type="PANTHER" id="PTHR47740">
    <property type="entry name" value="LCK-INTERACTING TRANSMEMBRANE ADAPTER 1, LIME1"/>
    <property type="match status" value="1"/>
</dbReference>
<sequence>MAVTHSEGLLGPPPLVALAVLALLGGLVYLCTLCAACRRVWAGAGGTSGCPALTECISPLQSLLRQTQLRSLSKSDTRLHELYRLKAKDINQRPASLDFPLSSLPPDSPHGSVLLHRQLPLIPSSEPAAPDQTYSNLLFAPPHRAPPDTDYECLAVGEDDALTATGTPASPPRDRQGAADYACIRKVKKTLPDEQEGAVVGASAAPQSACWPTAPPEPCYEAINDRAWAVRGPEPDYEAVDVRWKKAAKRDRPGKASQQDNLYESVGDMWGGESRGGSGWTTANGLQVYITNL</sequence>
<dbReference type="GO" id="GO:0019901">
    <property type="term" value="F:protein kinase binding"/>
    <property type="evidence" value="ECO:0007669"/>
    <property type="project" value="TreeGrafter"/>
</dbReference>
<dbReference type="GeneTree" id="ENSGT00960000189689"/>
<proteinExistence type="predicted"/>
<accession>A0A803YN88</accession>
<protein>
    <recommendedName>
        <fullName evidence="4">Lck-interacting transmembrane adapter 1</fullName>
    </recommendedName>
</protein>
<dbReference type="Pfam" id="PF15332">
    <property type="entry name" value="LIME1"/>
    <property type="match status" value="1"/>
</dbReference>
<reference evidence="2 3" key="1">
    <citation type="journal article" date="2010" name="PLoS Biol.">
        <title>Multi-platform next-generation sequencing of the domestic turkey (Meleagris gallopavo): genome assembly and analysis.</title>
        <authorList>
            <person name="Dalloul R.A."/>
            <person name="Long J.A."/>
            <person name="Zimin A.V."/>
            <person name="Aslam L."/>
            <person name="Beal K."/>
            <person name="Blomberg L.A."/>
            <person name="Bouffard P."/>
            <person name="Burt D.W."/>
            <person name="Crasta O."/>
            <person name="Crooijmans R.P."/>
            <person name="Cooper K."/>
            <person name="Coulombe R.A."/>
            <person name="De S."/>
            <person name="Delany M.E."/>
            <person name="Dodgson J.B."/>
            <person name="Dong J.J."/>
            <person name="Evans C."/>
            <person name="Frederickson K.M."/>
            <person name="Flicek P."/>
            <person name="Florea L."/>
            <person name="Folkerts O."/>
            <person name="Groenen M.A."/>
            <person name="Harkins T.T."/>
            <person name="Herrero J."/>
            <person name="Hoffmann S."/>
            <person name="Megens H.J."/>
            <person name="Jiang A."/>
            <person name="de Jong P."/>
            <person name="Kaiser P."/>
            <person name="Kim H."/>
            <person name="Kim K.W."/>
            <person name="Kim S."/>
            <person name="Langenberger D."/>
            <person name="Lee M.K."/>
            <person name="Lee T."/>
            <person name="Mane S."/>
            <person name="Marcais G."/>
            <person name="Marz M."/>
            <person name="McElroy A.P."/>
            <person name="Modise T."/>
            <person name="Nefedov M."/>
            <person name="Notredame C."/>
            <person name="Paton I.R."/>
            <person name="Payne W.S."/>
            <person name="Pertea G."/>
            <person name="Prickett D."/>
            <person name="Puiu D."/>
            <person name="Qioa D."/>
            <person name="Raineri E."/>
            <person name="Ruffier M."/>
            <person name="Salzberg S.L."/>
            <person name="Schatz M.C."/>
            <person name="Scheuring C."/>
            <person name="Schmidt C.J."/>
            <person name="Schroeder S."/>
            <person name="Searle S.M."/>
            <person name="Smith E.J."/>
            <person name="Smith J."/>
            <person name="Sonstegard T.S."/>
            <person name="Stadler P.F."/>
            <person name="Tafer H."/>
            <person name="Tu Z.J."/>
            <person name="Van Tassell C.P."/>
            <person name="Vilella A.J."/>
            <person name="Williams K.P."/>
            <person name="Yorke J.A."/>
            <person name="Zhang L."/>
            <person name="Zhang H.B."/>
            <person name="Zhang X."/>
            <person name="Zhang Y."/>
            <person name="Reed K.M."/>
        </authorList>
    </citation>
    <scope>NUCLEOTIDE SEQUENCE [LARGE SCALE GENOMIC DNA]</scope>
</reference>
<gene>
    <name evidence="2" type="primary">LIME1</name>
</gene>
<feature type="transmembrane region" description="Helical" evidence="1">
    <location>
        <begin position="15"/>
        <end position="36"/>
    </location>
</feature>
<evidence type="ECO:0000256" key="1">
    <source>
        <dbReference type="SAM" id="Phobius"/>
    </source>
</evidence>
<evidence type="ECO:0008006" key="4">
    <source>
        <dbReference type="Google" id="ProtNLM"/>
    </source>
</evidence>
<dbReference type="PANTHER" id="PTHR47740:SF1">
    <property type="entry name" value="LCK-INTERACTING TRANSMEMBRANE ADAPTER 1"/>
    <property type="match status" value="1"/>
</dbReference>
<dbReference type="Ensembl" id="ENSMGAT00000029890.1">
    <property type="protein sequence ID" value="ENSMGAP00000033236.1"/>
    <property type="gene ID" value="ENSMGAG00000018218.1"/>
</dbReference>
<name>A0A803YN88_MELGA</name>
<dbReference type="GO" id="GO:0019815">
    <property type="term" value="C:B cell receptor complex"/>
    <property type="evidence" value="ECO:0007669"/>
    <property type="project" value="TreeGrafter"/>
</dbReference>
<keyword evidence="1" id="KW-0812">Transmembrane</keyword>
<keyword evidence="1" id="KW-1133">Transmembrane helix</keyword>
<reference evidence="2" key="2">
    <citation type="submission" date="2025-08" db="UniProtKB">
        <authorList>
            <consortium name="Ensembl"/>
        </authorList>
    </citation>
    <scope>IDENTIFICATION</scope>
</reference>
<dbReference type="Proteomes" id="UP000001645">
    <property type="component" value="Chromosome 22"/>
</dbReference>
<dbReference type="AlphaFoldDB" id="A0A803YN88"/>
<dbReference type="GO" id="GO:0050853">
    <property type="term" value="P:B cell receptor signaling pathway"/>
    <property type="evidence" value="ECO:0007669"/>
    <property type="project" value="InterPro"/>
</dbReference>
<organism evidence="2 3">
    <name type="scientific">Meleagris gallopavo</name>
    <name type="common">Wild turkey</name>
    <dbReference type="NCBI Taxonomy" id="9103"/>
    <lineage>
        <taxon>Eukaryota</taxon>
        <taxon>Metazoa</taxon>
        <taxon>Chordata</taxon>
        <taxon>Craniata</taxon>
        <taxon>Vertebrata</taxon>
        <taxon>Euteleostomi</taxon>
        <taxon>Archelosauria</taxon>
        <taxon>Archosauria</taxon>
        <taxon>Dinosauria</taxon>
        <taxon>Saurischia</taxon>
        <taxon>Theropoda</taxon>
        <taxon>Coelurosauria</taxon>
        <taxon>Aves</taxon>
        <taxon>Neognathae</taxon>
        <taxon>Galloanserae</taxon>
        <taxon>Galliformes</taxon>
        <taxon>Phasianidae</taxon>
        <taxon>Meleagridinae</taxon>
        <taxon>Meleagris</taxon>
    </lineage>
</organism>
<evidence type="ECO:0000313" key="2">
    <source>
        <dbReference type="Ensembl" id="ENSMGAP00000033236.1"/>
    </source>
</evidence>
<dbReference type="InParanoid" id="A0A803YN88"/>
<dbReference type="InterPro" id="IPR026072">
    <property type="entry name" value="Lime1"/>
</dbReference>
<reference evidence="2" key="3">
    <citation type="submission" date="2025-09" db="UniProtKB">
        <authorList>
            <consortium name="Ensembl"/>
        </authorList>
    </citation>
    <scope>IDENTIFICATION</scope>
</reference>
<dbReference type="GO" id="GO:0050852">
    <property type="term" value="P:T cell receptor signaling pathway"/>
    <property type="evidence" value="ECO:0007669"/>
    <property type="project" value="InterPro"/>
</dbReference>
<evidence type="ECO:0000313" key="3">
    <source>
        <dbReference type="Proteomes" id="UP000001645"/>
    </source>
</evidence>